<evidence type="ECO:0000256" key="3">
    <source>
        <dbReference type="SAM" id="Coils"/>
    </source>
</evidence>
<keyword evidence="2" id="KW-0564">Palmitate</keyword>
<dbReference type="Gene3D" id="1.20.1600.10">
    <property type="entry name" value="Outer membrane efflux proteins (OEP)"/>
    <property type="match status" value="1"/>
</dbReference>
<sequence>MKFSVQPWVKPLRTALLPLVAALALAGCATVPSGVPEIQTTAQFKEQGAAPPAGWTRAVPSEAQARGAWWLAFNDPVLNALVEKADVNNNNIQAAAARLAEARALARSAQADRLPQIGLGAGANRGAGLDKATASTRPATMTNIGATFSYEVDLFGRLSGASNAAKLDAASREALLQSTRLAVQAEVAQTYLQLRALDAERALVREQVEAYRDTLRLTQRRQQAGDIAELDVARVQTEVSSTESDALALDRQRAQVEHALAVLVGDSASSFGLRTDEWATALPSVPPGVPATVLTRRPDVSAAQNAVLAAQARVGVAQAAWFPDISLTGAAGYASPEIGDLFKWSARSWGVGALLSLPIFDGGRREAGVQGANAQLDGALANYRSQVLVAFQEVEDQLSAIRILQEQSTVQAQAVTSAQRATSLSDTRYRNGYISQLDLLDARRSELRNRRQALQVKSAQYQAAVGLIRAIGGGWEVPAATAQAQPQPGAPGAVQTAAR</sequence>
<keyword evidence="2" id="KW-0449">Lipoprotein</keyword>
<organism evidence="4 5">
    <name type="scientific">Variovorax paradoxus</name>
    <dbReference type="NCBI Taxonomy" id="34073"/>
    <lineage>
        <taxon>Bacteria</taxon>
        <taxon>Pseudomonadati</taxon>
        <taxon>Pseudomonadota</taxon>
        <taxon>Betaproteobacteria</taxon>
        <taxon>Burkholderiales</taxon>
        <taxon>Comamonadaceae</taxon>
        <taxon>Variovorax</taxon>
    </lineage>
</organism>
<feature type="signal peptide" evidence="2">
    <location>
        <begin position="1"/>
        <end position="26"/>
    </location>
</feature>
<dbReference type="Proteomes" id="UP000425817">
    <property type="component" value="Chromosome"/>
</dbReference>
<keyword evidence="3" id="KW-0175">Coiled coil</keyword>
<keyword evidence="2" id="KW-1134">Transmembrane beta strand</keyword>
<reference evidence="4 5" key="1">
    <citation type="submission" date="2019-12" db="EMBL/GenBank/DDBJ databases">
        <title>Hybrid Genome Assemblies of two High G+C Isolates from Undergraduate Microbiology Courses.</title>
        <authorList>
            <person name="Ne Ville C.J."/>
            <person name="Enright D."/>
            <person name="Hernandez I."/>
            <person name="Dodsworth J."/>
            <person name="Orwin P.M."/>
        </authorList>
    </citation>
    <scope>NUCLEOTIDE SEQUENCE [LARGE SCALE GENOMIC DNA]</scope>
    <source>
        <strain evidence="4 5">CSUSB</strain>
    </source>
</reference>
<dbReference type="InterPro" id="IPR010131">
    <property type="entry name" value="MdtP/NodT-like"/>
</dbReference>
<comment type="similarity">
    <text evidence="1 2">Belongs to the outer membrane factor (OMF) (TC 1.B.17) family.</text>
</comment>
<evidence type="ECO:0000256" key="2">
    <source>
        <dbReference type="RuleBase" id="RU362097"/>
    </source>
</evidence>
<dbReference type="GO" id="GO:0005886">
    <property type="term" value="C:plasma membrane"/>
    <property type="evidence" value="ECO:0007669"/>
    <property type="project" value="UniProtKB-SubCell"/>
</dbReference>
<dbReference type="PROSITE" id="PS51257">
    <property type="entry name" value="PROKAR_LIPOPROTEIN"/>
    <property type="match status" value="1"/>
</dbReference>
<keyword evidence="2" id="KW-0732">Signal</keyword>
<dbReference type="InterPro" id="IPR003423">
    <property type="entry name" value="OMP_efflux"/>
</dbReference>
<evidence type="ECO:0000313" key="4">
    <source>
        <dbReference type="EMBL" id="QGW82827.1"/>
    </source>
</evidence>
<accession>A0A6I6HJ28</accession>
<feature type="chain" id="PRO_5026372274" evidence="2">
    <location>
        <begin position="27"/>
        <end position="499"/>
    </location>
</feature>
<evidence type="ECO:0000256" key="1">
    <source>
        <dbReference type="ARBA" id="ARBA00007613"/>
    </source>
</evidence>
<evidence type="ECO:0000313" key="5">
    <source>
        <dbReference type="Proteomes" id="UP000425817"/>
    </source>
</evidence>
<dbReference type="RefSeq" id="WP_157614241.1">
    <property type="nucleotide sequence ID" value="NZ_CP046622.1"/>
</dbReference>
<dbReference type="AlphaFoldDB" id="A0A6I6HJ28"/>
<dbReference type="NCBIfam" id="TIGR01845">
    <property type="entry name" value="outer_NodT"/>
    <property type="match status" value="1"/>
</dbReference>
<name>A0A6I6HJ28_VARPD</name>
<gene>
    <name evidence="4" type="ORF">GOQ09_15140</name>
</gene>
<dbReference type="OrthoDB" id="9770517at2"/>
<proteinExistence type="inferred from homology"/>
<dbReference type="Pfam" id="PF02321">
    <property type="entry name" value="OEP"/>
    <property type="match status" value="2"/>
</dbReference>
<dbReference type="SUPFAM" id="SSF56954">
    <property type="entry name" value="Outer membrane efflux proteins (OEP)"/>
    <property type="match status" value="1"/>
</dbReference>
<dbReference type="EMBL" id="CP046622">
    <property type="protein sequence ID" value="QGW82827.1"/>
    <property type="molecule type" value="Genomic_DNA"/>
</dbReference>
<feature type="coiled-coil region" evidence="3">
    <location>
        <begin position="437"/>
        <end position="464"/>
    </location>
</feature>
<dbReference type="PANTHER" id="PTHR30203">
    <property type="entry name" value="OUTER MEMBRANE CATION EFFLUX PROTEIN"/>
    <property type="match status" value="1"/>
</dbReference>
<comment type="subcellular location">
    <subcellularLocation>
        <location evidence="2">Cell membrane</location>
        <topology evidence="2">Lipid-anchor</topology>
    </subcellularLocation>
</comment>
<dbReference type="PANTHER" id="PTHR30203:SF33">
    <property type="entry name" value="BLR4455 PROTEIN"/>
    <property type="match status" value="1"/>
</dbReference>
<dbReference type="GO" id="GO:0015562">
    <property type="term" value="F:efflux transmembrane transporter activity"/>
    <property type="evidence" value="ECO:0007669"/>
    <property type="project" value="InterPro"/>
</dbReference>
<keyword evidence="2" id="KW-0472">Membrane</keyword>
<keyword evidence="2" id="KW-0812">Transmembrane</keyword>
<protein>
    <submittedName>
        <fullName evidence="4">Efflux transporter outer membrane subunit</fullName>
    </submittedName>
</protein>
<dbReference type="Gene3D" id="2.20.200.10">
    <property type="entry name" value="Outer membrane efflux proteins (OEP)"/>
    <property type="match status" value="1"/>
</dbReference>